<dbReference type="PANTHER" id="PTHR48111:SF22">
    <property type="entry name" value="REGULATOR OF RPOS"/>
    <property type="match status" value="1"/>
</dbReference>
<evidence type="ECO:0000256" key="3">
    <source>
        <dbReference type="ARBA" id="ARBA00023015"/>
    </source>
</evidence>
<evidence type="ECO:0000313" key="10">
    <source>
        <dbReference type="EMBL" id="MEB3102191.1"/>
    </source>
</evidence>
<dbReference type="RefSeq" id="WP_371754308.1">
    <property type="nucleotide sequence ID" value="NZ_JAYJLD010000014.1"/>
</dbReference>
<gene>
    <name evidence="10" type="ORF">VF724_11010</name>
</gene>
<dbReference type="SUPFAM" id="SSF46894">
    <property type="entry name" value="C-terminal effector domain of the bipartite response regulators"/>
    <property type="match status" value="1"/>
</dbReference>
<keyword evidence="3" id="KW-0805">Transcription regulation</keyword>
<dbReference type="CDD" id="cd00383">
    <property type="entry name" value="trans_reg_C"/>
    <property type="match status" value="1"/>
</dbReference>
<keyword evidence="4 7" id="KW-0238">DNA-binding</keyword>
<dbReference type="PROSITE" id="PS51755">
    <property type="entry name" value="OMPR_PHOB"/>
    <property type="match status" value="1"/>
</dbReference>
<evidence type="ECO:0000256" key="7">
    <source>
        <dbReference type="PROSITE-ProRule" id="PRU01091"/>
    </source>
</evidence>
<reference evidence="10" key="1">
    <citation type="submission" date="2023-12" db="EMBL/GenBank/DDBJ databases">
        <title>Fervidustalea candida gen. nov., sp. nov., a novel member of the family Paenibacillaceae isolated from a geothermal area.</title>
        <authorList>
            <person name="Li W.-J."/>
            <person name="Jiao J.-Y."/>
            <person name="Chen Y."/>
        </authorList>
    </citation>
    <scope>NUCLEOTIDE SEQUENCE</scope>
    <source>
        <strain evidence="10">SYSU GA230002</strain>
    </source>
</reference>
<dbReference type="Pfam" id="PF00072">
    <property type="entry name" value="Response_reg"/>
    <property type="match status" value="1"/>
</dbReference>
<dbReference type="CDD" id="cd17624">
    <property type="entry name" value="REC_OmpR_PmrA-like"/>
    <property type="match status" value="1"/>
</dbReference>
<keyword evidence="2" id="KW-0902">Two-component regulatory system</keyword>
<evidence type="ECO:0000256" key="4">
    <source>
        <dbReference type="ARBA" id="ARBA00023125"/>
    </source>
</evidence>
<keyword evidence="1 6" id="KW-0597">Phosphoprotein</keyword>
<dbReference type="InterPro" id="IPR011006">
    <property type="entry name" value="CheY-like_superfamily"/>
</dbReference>
<dbReference type="Gene3D" id="6.10.250.690">
    <property type="match status" value="1"/>
</dbReference>
<dbReference type="SMART" id="SM00862">
    <property type="entry name" value="Trans_reg_C"/>
    <property type="match status" value="1"/>
</dbReference>
<comment type="caution">
    <text evidence="10">The sequence shown here is derived from an EMBL/GenBank/DDBJ whole genome shotgun (WGS) entry which is preliminary data.</text>
</comment>
<name>A0ABU5ZI57_9BACL</name>
<dbReference type="InterPro" id="IPR036388">
    <property type="entry name" value="WH-like_DNA-bd_sf"/>
</dbReference>
<dbReference type="InterPro" id="IPR001789">
    <property type="entry name" value="Sig_transdc_resp-reg_receiver"/>
</dbReference>
<accession>A0ABU5ZI57</accession>
<proteinExistence type="predicted"/>
<sequence length="230" mass="26136">MRILLAEDDLKLGKLIVHMLKKQSHAADWVTDGREVADYADAGDYDLLILDWMLPGKDGVTICKELREAGYDKGILMLTARDALQDRVEGLDAGADDYLMKPFEFEELFARIRSLSRRVQMPLSESIIEIPPYTLNVNELTLYRSGEAVSLTVREFQLMETLMRRRGKVIPREALVSQIWGLDAEVTSNSLDALIKLLRKKLEPDPHIQIQNVRGVGYKLEVADVQKNPQ</sequence>
<feature type="modified residue" description="4-aspartylphosphate" evidence="6">
    <location>
        <position position="51"/>
    </location>
</feature>
<feature type="domain" description="OmpR/PhoB-type" evidence="9">
    <location>
        <begin position="125"/>
        <end position="222"/>
    </location>
</feature>
<dbReference type="InterPro" id="IPR016032">
    <property type="entry name" value="Sig_transdc_resp-reg_C-effctor"/>
</dbReference>
<evidence type="ECO:0000259" key="9">
    <source>
        <dbReference type="PROSITE" id="PS51755"/>
    </source>
</evidence>
<evidence type="ECO:0000256" key="5">
    <source>
        <dbReference type="ARBA" id="ARBA00023163"/>
    </source>
</evidence>
<dbReference type="SMART" id="SM00448">
    <property type="entry name" value="REC"/>
    <property type="match status" value="1"/>
</dbReference>
<evidence type="ECO:0000259" key="8">
    <source>
        <dbReference type="PROSITE" id="PS50110"/>
    </source>
</evidence>
<dbReference type="Gene3D" id="3.40.50.2300">
    <property type="match status" value="1"/>
</dbReference>
<keyword evidence="11" id="KW-1185">Reference proteome</keyword>
<dbReference type="PROSITE" id="PS50110">
    <property type="entry name" value="RESPONSE_REGULATORY"/>
    <property type="match status" value="1"/>
</dbReference>
<dbReference type="InterPro" id="IPR001867">
    <property type="entry name" value="OmpR/PhoB-type_DNA-bd"/>
</dbReference>
<dbReference type="PANTHER" id="PTHR48111">
    <property type="entry name" value="REGULATOR OF RPOS"/>
    <property type="match status" value="1"/>
</dbReference>
<feature type="domain" description="Response regulatory" evidence="8">
    <location>
        <begin position="2"/>
        <end position="116"/>
    </location>
</feature>
<evidence type="ECO:0000313" key="11">
    <source>
        <dbReference type="Proteomes" id="UP001310386"/>
    </source>
</evidence>
<dbReference type="Gene3D" id="1.10.10.10">
    <property type="entry name" value="Winged helix-like DNA-binding domain superfamily/Winged helix DNA-binding domain"/>
    <property type="match status" value="1"/>
</dbReference>
<keyword evidence="5" id="KW-0804">Transcription</keyword>
<dbReference type="Proteomes" id="UP001310386">
    <property type="component" value="Unassembled WGS sequence"/>
</dbReference>
<protein>
    <submittedName>
        <fullName evidence="10">Response regulator transcription factor</fullName>
    </submittedName>
</protein>
<evidence type="ECO:0000256" key="2">
    <source>
        <dbReference type="ARBA" id="ARBA00023012"/>
    </source>
</evidence>
<organism evidence="10 11">
    <name type="scientific">Ferviditalea candida</name>
    <dbReference type="NCBI Taxonomy" id="3108399"/>
    <lineage>
        <taxon>Bacteria</taxon>
        <taxon>Bacillati</taxon>
        <taxon>Bacillota</taxon>
        <taxon>Bacilli</taxon>
        <taxon>Bacillales</taxon>
        <taxon>Paenibacillaceae</taxon>
        <taxon>Ferviditalea</taxon>
    </lineage>
</organism>
<dbReference type="InterPro" id="IPR039420">
    <property type="entry name" value="WalR-like"/>
</dbReference>
<dbReference type="SUPFAM" id="SSF52172">
    <property type="entry name" value="CheY-like"/>
    <property type="match status" value="1"/>
</dbReference>
<feature type="DNA-binding region" description="OmpR/PhoB-type" evidence="7">
    <location>
        <begin position="125"/>
        <end position="222"/>
    </location>
</feature>
<dbReference type="EMBL" id="JAYJLD010000014">
    <property type="protein sequence ID" value="MEB3102191.1"/>
    <property type="molecule type" value="Genomic_DNA"/>
</dbReference>
<evidence type="ECO:0000256" key="6">
    <source>
        <dbReference type="PROSITE-ProRule" id="PRU00169"/>
    </source>
</evidence>
<dbReference type="Pfam" id="PF00486">
    <property type="entry name" value="Trans_reg_C"/>
    <property type="match status" value="1"/>
</dbReference>
<evidence type="ECO:0000256" key="1">
    <source>
        <dbReference type="ARBA" id="ARBA00022553"/>
    </source>
</evidence>